<evidence type="ECO:0000313" key="7">
    <source>
        <dbReference type="Proteomes" id="UP001165289"/>
    </source>
</evidence>
<keyword evidence="4 5" id="KW-1133">Transmembrane helix</keyword>
<comment type="caution">
    <text evidence="6">The sequence shown here is derived from an EMBL/GenBank/DDBJ whole genome shotgun (WGS) entry which is preliminary data.</text>
</comment>
<sequence>MLFILIEYAFFISSSFILVALLIPELVIELREQRRGVITSGDQLRTIYMSLISGASKLLTPKTAVTILTAGESIRESDDESVDLEKQQIQVGDPFRYRRDQNESTETPTPVMVADHVYYESNFYTGNKFDELWLDISVNNNSYHSPLSTGYYLYDPIDLKFNFPFYGHYIYSIAITTHGFLSTADLLHPNIYLTQYIAPFSADFNPSLSQSSRIHYYSSADLFIAQWSNVSVVTKRSAGGFTFQVQLRPSGQITFVYKTVPLTIRQASKSSYESFYGLADGFILKIEGNLYLYSYHNVSLPLDRNLTHSVYILKPLENCIIAGDRQACNATSCTTEFECGWCDTLQRCSDGIDRRRQDWYTAECNHDATLYCVAQPEQGISTVVIVAIILLVLFLILTPISIPIVIVMVWGIHRYRKGRLSWAPGYVSADEELVTHKSDQVILREAEDAI</sequence>
<evidence type="ECO:0000256" key="5">
    <source>
        <dbReference type="SAM" id="Phobius"/>
    </source>
</evidence>
<dbReference type="Proteomes" id="UP001165289">
    <property type="component" value="Unassembled WGS sequence"/>
</dbReference>
<protein>
    <submittedName>
        <fullName evidence="6">Plexin domain-containing protein 2-like</fullName>
    </submittedName>
</protein>
<dbReference type="AlphaFoldDB" id="A0AAV7K301"/>
<keyword evidence="3" id="KW-0732">Signal</keyword>
<gene>
    <name evidence="6" type="ORF">LOD99_2842</name>
</gene>
<feature type="transmembrane region" description="Helical" evidence="5">
    <location>
        <begin position="5"/>
        <end position="23"/>
    </location>
</feature>
<dbReference type="PANTHER" id="PTHR13055">
    <property type="entry name" value="TUMOR ENDOTHELIAL MARKER 7 RELATED"/>
    <property type="match status" value="1"/>
</dbReference>
<evidence type="ECO:0000313" key="6">
    <source>
        <dbReference type="EMBL" id="KAI6654964.1"/>
    </source>
</evidence>
<dbReference type="InterPro" id="IPR031152">
    <property type="entry name" value="PLXDC"/>
</dbReference>
<dbReference type="PANTHER" id="PTHR13055:SF12">
    <property type="entry name" value="LD40707P"/>
    <property type="match status" value="1"/>
</dbReference>
<evidence type="ECO:0000256" key="4">
    <source>
        <dbReference type="ARBA" id="ARBA00022989"/>
    </source>
</evidence>
<keyword evidence="5" id="KW-0472">Membrane</keyword>
<keyword evidence="2 5" id="KW-0812">Transmembrane</keyword>
<accession>A0AAV7K301</accession>
<keyword evidence="7" id="KW-1185">Reference proteome</keyword>
<comment type="subcellular location">
    <subcellularLocation>
        <location evidence="1">Membrane</location>
        <topology evidence="1">Single-pass type I membrane protein</topology>
    </subcellularLocation>
</comment>
<dbReference type="GO" id="GO:0016020">
    <property type="term" value="C:membrane"/>
    <property type="evidence" value="ECO:0007669"/>
    <property type="project" value="UniProtKB-SubCell"/>
</dbReference>
<evidence type="ECO:0000256" key="2">
    <source>
        <dbReference type="ARBA" id="ARBA00022692"/>
    </source>
</evidence>
<proteinExistence type="predicted"/>
<evidence type="ECO:0000256" key="3">
    <source>
        <dbReference type="ARBA" id="ARBA00022729"/>
    </source>
</evidence>
<organism evidence="6 7">
    <name type="scientific">Oopsacas minuta</name>
    <dbReference type="NCBI Taxonomy" id="111878"/>
    <lineage>
        <taxon>Eukaryota</taxon>
        <taxon>Metazoa</taxon>
        <taxon>Porifera</taxon>
        <taxon>Hexactinellida</taxon>
        <taxon>Hexasterophora</taxon>
        <taxon>Lyssacinosida</taxon>
        <taxon>Leucopsacidae</taxon>
        <taxon>Oopsacas</taxon>
    </lineage>
</organism>
<reference evidence="6 7" key="1">
    <citation type="journal article" date="2023" name="BMC Biol.">
        <title>The compact genome of the sponge Oopsacas minuta (Hexactinellida) is lacking key metazoan core genes.</title>
        <authorList>
            <person name="Santini S."/>
            <person name="Schenkelaars Q."/>
            <person name="Jourda C."/>
            <person name="Duchesne M."/>
            <person name="Belahbib H."/>
            <person name="Rocher C."/>
            <person name="Selva M."/>
            <person name="Riesgo A."/>
            <person name="Vervoort M."/>
            <person name="Leys S.P."/>
            <person name="Kodjabachian L."/>
            <person name="Le Bivic A."/>
            <person name="Borchiellini C."/>
            <person name="Claverie J.M."/>
            <person name="Renard E."/>
        </authorList>
    </citation>
    <scope>NUCLEOTIDE SEQUENCE [LARGE SCALE GENOMIC DNA]</scope>
    <source>
        <strain evidence="6">SPO-2</strain>
    </source>
</reference>
<dbReference type="EMBL" id="JAKMXF010000221">
    <property type="protein sequence ID" value="KAI6654964.1"/>
    <property type="molecule type" value="Genomic_DNA"/>
</dbReference>
<feature type="transmembrane region" description="Helical" evidence="5">
    <location>
        <begin position="383"/>
        <end position="412"/>
    </location>
</feature>
<name>A0AAV7K301_9METZ</name>
<evidence type="ECO:0000256" key="1">
    <source>
        <dbReference type="ARBA" id="ARBA00004479"/>
    </source>
</evidence>